<evidence type="ECO:0008006" key="4">
    <source>
        <dbReference type="Google" id="ProtNLM"/>
    </source>
</evidence>
<dbReference type="AlphaFoldDB" id="A0AAN7T7U9"/>
<protein>
    <recommendedName>
        <fullName evidence="4">JmjC domain-containing protein</fullName>
    </recommendedName>
</protein>
<proteinExistence type="predicted"/>
<evidence type="ECO:0000256" key="1">
    <source>
        <dbReference type="SAM" id="MobiDB-lite"/>
    </source>
</evidence>
<dbReference type="SUPFAM" id="SSF51197">
    <property type="entry name" value="Clavaminate synthase-like"/>
    <property type="match status" value="1"/>
</dbReference>
<comment type="caution">
    <text evidence="2">The sequence shown here is derived from an EMBL/GenBank/DDBJ whole genome shotgun (WGS) entry which is preliminary data.</text>
</comment>
<dbReference type="EMBL" id="JAVRRL010000135">
    <property type="protein sequence ID" value="KAK5107187.1"/>
    <property type="molecule type" value="Genomic_DNA"/>
</dbReference>
<feature type="region of interest" description="Disordered" evidence="1">
    <location>
        <begin position="142"/>
        <end position="218"/>
    </location>
</feature>
<name>A0AAN7T7U9_9PEZI</name>
<organism evidence="2 3">
    <name type="scientific">Meristemomyces frigidus</name>
    <dbReference type="NCBI Taxonomy" id="1508187"/>
    <lineage>
        <taxon>Eukaryota</taxon>
        <taxon>Fungi</taxon>
        <taxon>Dikarya</taxon>
        <taxon>Ascomycota</taxon>
        <taxon>Pezizomycotina</taxon>
        <taxon>Dothideomycetes</taxon>
        <taxon>Dothideomycetidae</taxon>
        <taxon>Mycosphaerellales</taxon>
        <taxon>Teratosphaeriaceae</taxon>
        <taxon>Meristemomyces</taxon>
    </lineage>
</organism>
<accession>A0AAN7T7U9</accession>
<evidence type="ECO:0000313" key="2">
    <source>
        <dbReference type="EMBL" id="KAK5107187.1"/>
    </source>
</evidence>
<dbReference type="Proteomes" id="UP001310890">
    <property type="component" value="Unassembled WGS sequence"/>
</dbReference>
<feature type="compositionally biased region" description="Polar residues" evidence="1">
    <location>
        <begin position="206"/>
        <end position="218"/>
    </location>
</feature>
<reference evidence="2" key="1">
    <citation type="submission" date="2023-08" db="EMBL/GenBank/DDBJ databases">
        <title>Black Yeasts Isolated from many extreme environments.</title>
        <authorList>
            <person name="Coleine C."/>
            <person name="Stajich J.E."/>
            <person name="Selbmann L."/>
        </authorList>
    </citation>
    <scope>NUCLEOTIDE SEQUENCE</scope>
    <source>
        <strain evidence="2">CCFEE 5401</strain>
    </source>
</reference>
<sequence>MNWVWCQYEDEKGEVNHNLALVVAIVKSRPRKIHIILSWGKELPVTSGQEPQRVICSDEFWVVDKESIASAVIEEEVEGRVETRNSAEKTFSLDCHRILICASKQQVVRAVQPQSSSVLANLCQGFETIDVGKHSWKQATETVISDRKRRKTDTPPDDAATQGKGGSEESIFTRPGARVVVSPPPVPPRLPASSPARRFQPPSGPFTASSTEQISSTAARASLPVQLSSPIVPESHLDQQKHTAPSTSSTVRPCPSTTCTGACRLQIAGWPEHKYAQISEIWHGAMSIAAASSDETLCAWMKNLRLATLTTVDIASEQADQEVHTDVFLMSSETFDARQACGDIFKKPVIIQGSFTDSQRYTLPTYGERLEQCLGKIPIEVQGDEGLEKVDVSEFIEQLQEGQPRNALSLQDFARAIEPELVHSKRFQILLSLTSRANARSRQSAAKPVRYCDVDSCKNFNILGGRGAFSGAHVDALNGTWLRTLFGTKLWFVVPTESMDSEDWDNFGRDGASWHPDNKARAIPLGPDDVLLLPPGLCVIHAVLTTSPCLMQGGMIWDETCLPSILENLFWIGQHQKSTNEAMPYQIAEIIEELEIFVDVGRYSDDEKRAIASGIKKLRSLGCSCPRGRCSAKCVCLSRERRCTPLCGQHVPKTGSEWKCMVENHDVD</sequence>
<gene>
    <name evidence="2" type="ORF">LTR62_001659</name>
</gene>
<evidence type="ECO:0000313" key="3">
    <source>
        <dbReference type="Proteomes" id="UP001310890"/>
    </source>
</evidence>
<dbReference type="Gene3D" id="2.60.120.650">
    <property type="entry name" value="Cupin"/>
    <property type="match status" value="1"/>
</dbReference>